<dbReference type="Proteomes" id="UP001642540">
    <property type="component" value="Unassembled WGS sequence"/>
</dbReference>
<accession>A0ABP1RL95</accession>
<evidence type="ECO:0000256" key="1">
    <source>
        <dbReference type="SAM" id="MobiDB-lite"/>
    </source>
</evidence>
<dbReference type="EMBL" id="CAXLJM020000081">
    <property type="protein sequence ID" value="CAL8129998.1"/>
    <property type="molecule type" value="Genomic_DNA"/>
</dbReference>
<organism evidence="2 3">
    <name type="scientific">Orchesella dallaii</name>
    <dbReference type="NCBI Taxonomy" id="48710"/>
    <lineage>
        <taxon>Eukaryota</taxon>
        <taxon>Metazoa</taxon>
        <taxon>Ecdysozoa</taxon>
        <taxon>Arthropoda</taxon>
        <taxon>Hexapoda</taxon>
        <taxon>Collembola</taxon>
        <taxon>Entomobryomorpha</taxon>
        <taxon>Entomobryoidea</taxon>
        <taxon>Orchesellidae</taxon>
        <taxon>Orchesellinae</taxon>
        <taxon>Orchesella</taxon>
    </lineage>
</organism>
<feature type="region of interest" description="Disordered" evidence="1">
    <location>
        <begin position="42"/>
        <end position="68"/>
    </location>
</feature>
<sequence length="170" mass="18736">MNTSPATSTGIALYKLMFGIDPRNPTAEEVVPMLSWNRRVLSTSEGEKSKEKGNKVNGSNVTPKPATEKNVITQDLACQRKPATPMNLGTSARIRKEGDHRFRNGSFISDVEEISEDDSTLTRAELQEKLARTQKKLLSLSALKQPKSQFNGVPDSVQQELSPNPRGNVK</sequence>
<feature type="compositionally biased region" description="Basic and acidic residues" evidence="1">
    <location>
        <begin position="45"/>
        <end position="54"/>
    </location>
</feature>
<evidence type="ECO:0000313" key="2">
    <source>
        <dbReference type="EMBL" id="CAL8129998.1"/>
    </source>
</evidence>
<proteinExistence type="predicted"/>
<feature type="region of interest" description="Disordered" evidence="1">
    <location>
        <begin position="142"/>
        <end position="170"/>
    </location>
</feature>
<reference evidence="2 3" key="1">
    <citation type="submission" date="2024-08" db="EMBL/GenBank/DDBJ databases">
        <authorList>
            <person name="Cucini C."/>
            <person name="Frati F."/>
        </authorList>
    </citation>
    <scope>NUCLEOTIDE SEQUENCE [LARGE SCALE GENOMIC DNA]</scope>
</reference>
<name>A0ABP1RL95_9HEXA</name>
<comment type="caution">
    <text evidence="2">The sequence shown here is derived from an EMBL/GenBank/DDBJ whole genome shotgun (WGS) entry which is preliminary data.</text>
</comment>
<protein>
    <submittedName>
        <fullName evidence="2">Uncharacterized protein</fullName>
    </submittedName>
</protein>
<keyword evidence="3" id="KW-1185">Reference proteome</keyword>
<evidence type="ECO:0000313" key="3">
    <source>
        <dbReference type="Proteomes" id="UP001642540"/>
    </source>
</evidence>
<gene>
    <name evidence="2" type="ORF">ODALV1_LOCUS23517</name>
</gene>